<comment type="caution">
    <text evidence="1">The sequence shown here is derived from an EMBL/GenBank/DDBJ whole genome shotgun (WGS) entry which is preliminary data.</text>
</comment>
<dbReference type="RefSeq" id="WP_167164740.1">
    <property type="nucleotide sequence ID" value="NZ_BAAAOO010000002.1"/>
</dbReference>
<dbReference type="EMBL" id="JAAMOZ010000001">
    <property type="protein sequence ID" value="NIH55975.1"/>
    <property type="molecule type" value="Genomic_DNA"/>
</dbReference>
<protein>
    <submittedName>
        <fullName evidence="1">Uncharacterized protein (TIGR03089 family)</fullName>
    </submittedName>
</protein>
<gene>
    <name evidence="1" type="ORF">FB473_000620</name>
</gene>
<dbReference type="Proteomes" id="UP000749311">
    <property type="component" value="Unassembled WGS sequence"/>
</dbReference>
<evidence type="ECO:0000313" key="2">
    <source>
        <dbReference type="Proteomes" id="UP000749311"/>
    </source>
</evidence>
<keyword evidence="2" id="KW-1185">Reference proteome</keyword>
<name>A0ABX0SD79_9ACTN</name>
<dbReference type="NCBIfam" id="TIGR03089">
    <property type="entry name" value="TIGR03089 family protein"/>
    <property type="match status" value="1"/>
</dbReference>
<sequence>MIRPLNPRLGLGVLEALEERVLHGGSAPLLTWYDLDHGQRTELSGRTFANWVDKSANLLVSMDVDEFPRVANTVLITNPGHWVGLVWTMATWQLGGCVVAMPREGLASTDLLDAAVVGPEDPHPVPGVETVACSLHPLGGPFDRKPLGVTDYAEVLSQPDVHWRVPATRPVCFETDLGHSWDDLAQVEPSDDRRLLRAGLDPWRTVVEGLVAPLLGQGSAVVTVGGTDEQVERIAGQERTTRP</sequence>
<accession>A0ABX0SD79</accession>
<evidence type="ECO:0000313" key="1">
    <source>
        <dbReference type="EMBL" id="NIH55975.1"/>
    </source>
</evidence>
<proteinExistence type="predicted"/>
<dbReference type="SUPFAM" id="SSF56801">
    <property type="entry name" value="Acetyl-CoA synthetase-like"/>
    <property type="match status" value="1"/>
</dbReference>
<reference evidence="1 2" key="1">
    <citation type="submission" date="2020-02" db="EMBL/GenBank/DDBJ databases">
        <title>Sequencing the genomes of 1000 actinobacteria strains.</title>
        <authorList>
            <person name="Klenk H.-P."/>
        </authorList>
    </citation>
    <scope>NUCLEOTIDE SEQUENCE [LARGE SCALE GENOMIC DNA]</scope>
    <source>
        <strain evidence="1 2">DSM 19609</strain>
    </source>
</reference>
<dbReference type="InterPro" id="IPR017523">
    <property type="entry name" value="Rv3268"/>
</dbReference>
<organism evidence="1 2">
    <name type="scientific">Brooklawnia cerclae</name>
    <dbReference type="NCBI Taxonomy" id="349934"/>
    <lineage>
        <taxon>Bacteria</taxon>
        <taxon>Bacillati</taxon>
        <taxon>Actinomycetota</taxon>
        <taxon>Actinomycetes</taxon>
        <taxon>Propionibacteriales</taxon>
        <taxon>Propionibacteriaceae</taxon>
        <taxon>Brooklawnia</taxon>
    </lineage>
</organism>